<dbReference type="EMBL" id="BMLT01000004">
    <property type="protein sequence ID" value="GGO81384.1"/>
    <property type="molecule type" value="Genomic_DNA"/>
</dbReference>
<evidence type="ECO:0000256" key="1">
    <source>
        <dbReference type="ARBA" id="ARBA00001938"/>
    </source>
</evidence>
<sequence>MTIMKTDTDSHCRVIPLRGVRGMIADNMRKSLDEAAQLTHHADCDASALLATKARLGDQGVKVSMEDLIAHAVVAVLGRHPDLNGRVEAREIRLNPQIHLSMAMALPGNTLVAPAIFDAGNLSLMDRSAARKALQQRARSGKLTVPEMTGGTFTISNLGLSRVRHFTPIVNLPQIAILGIGETRQRPWVSEDGELAVRPVMGLSLSFDHRALDGAPAADFLSDLCRQIERG</sequence>
<accession>A0A917ZG62</accession>
<dbReference type="GO" id="GO:0005737">
    <property type="term" value="C:cytoplasm"/>
    <property type="evidence" value="ECO:0007669"/>
    <property type="project" value="TreeGrafter"/>
</dbReference>
<comment type="caution">
    <text evidence="5">The sequence shown here is derived from an EMBL/GenBank/DDBJ whole genome shotgun (WGS) entry which is preliminary data.</text>
</comment>
<dbReference type="InterPro" id="IPR050743">
    <property type="entry name" value="2-oxoacid_DH_E2_comp"/>
</dbReference>
<feature type="domain" description="2-oxoacid dehydrogenase acyltransferase catalytic" evidence="4">
    <location>
        <begin position="13"/>
        <end position="229"/>
    </location>
</feature>
<proteinExistence type="predicted"/>
<dbReference type="PANTHER" id="PTHR43178">
    <property type="entry name" value="DIHYDROLIPOAMIDE ACETYLTRANSFERASE COMPONENT OF PYRUVATE DEHYDROGENASE COMPLEX"/>
    <property type="match status" value="1"/>
</dbReference>
<dbReference type="Pfam" id="PF00198">
    <property type="entry name" value="2-oxoacid_dh"/>
    <property type="match status" value="1"/>
</dbReference>
<keyword evidence="2" id="KW-0808">Transferase</keyword>
<keyword evidence="3" id="KW-0012">Acyltransferase</keyword>
<evidence type="ECO:0000256" key="3">
    <source>
        <dbReference type="ARBA" id="ARBA00023315"/>
    </source>
</evidence>
<dbReference type="InterPro" id="IPR023213">
    <property type="entry name" value="CAT-like_dom_sf"/>
</dbReference>
<dbReference type="Proteomes" id="UP000599578">
    <property type="component" value="Unassembled WGS sequence"/>
</dbReference>
<evidence type="ECO:0000256" key="2">
    <source>
        <dbReference type="ARBA" id="ARBA00022679"/>
    </source>
</evidence>
<dbReference type="InterPro" id="IPR001078">
    <property type="entry name" value="2-oxoacid_DH_actylTfrase"/>
</dbReference>
<dbReference type="GO" id="GO:0031405">
    <property type="term" value="F:lipoic acid binding"/>
    <property type="evidence" value="ECO:0007669"/>
    <property type="project" value="TreeGrafter"/>
</dbReference>
<comment type="cofactor">
    <cofactor evidence="1">
        <name>(R)-lipoate</name>
        <dbReference type="ChEBI" id="CHEBI:83088"/>
    </cofactor>
</comment>
<evidence type="ECO:0000259" key="4">
    <source>
        <dbReference type="Pfam" id="PF00198"/>
    </source>
</evidence>
<reference evidence="5 6" key="1">
    <citation type="journal article" date="2014" name="Int. J. Syst. Evol. Microbiol.">
        <title>Complete genome sequence of Corynebacterium casei LMG S-19264T (=DSM 44701T), isolated from a smear-ripened cheese.</title>
        <authorList>
            <consortium name="US DOE Joint Genome Institute (JGI-PGF)"/>
            <person name="Walter F."/>
            <person name="Albersmeier A."/>
            <person name="Kalinowski J."/>
            <person name="Ruckert C."/>
        </authorList>
    </citation>
    <scope>NUCLEOTIDE SEQUENCE [LARGE SCALE GENOMIC DNA]</scope>
    <source>
        <strain evidence="5 6">CGMCC 1.7286</strain>
    </source>
</reference>
<dbReference type="PANTHER" id="PTHR43178:SF5">
    <property type="entry name" value="LIPOAMIDE ACYLTRANSFERASE COMPONENT OF BRANCHED-CHAIN ALPHA-KETO ACID DEHYDROGENASE COMPLEX, MITOCHONDRIAL"/>
    <property type="match status" value="1"/>
</dbReference>
<organism evidence="5 6">
    <name type="scientific">Marinobacterium nitratireducens</name>
    <dbReference type="NCBI Taxonomy" id="518897"/>
    <lineage>
        <taxon>Bacteria</taxon>
        <taxon>Pseudomonadati</taxon>
        <taxon>Pseudomonadota</taxon>
        <taxon>Gammaproteobacteria</taxon>
        <taxon>Oceanospirillales</taxon>
        <taxon>Oceanospirillaceae</taxon>
        <taxon>Marinobacterium</taxon>
    </lineage>
</organism>
<gene>
    <name evidence="5" type="ORF">GCM10011348_20290</name>
</gene>
<keyword evidence="6" id="KW-1185">Reference proteome</keyword>
<dbReference type="GO" id="GO:0016407">
    <property type="term" value="F:acetyltransferase activity"/>
    <property type="evidence" value="ECO:0007669"/>
    <property type="project" value="TreeGrafter"/>
</dbReference>
<dbReference type="SUPFAM" id="SSF52777">
    <property type="entry name" value="CoA-dependent acyltransferases"/>
    <property type="match status" value="1"/>
</dbReference>
<dbReference type="AlphaFoldDB" id="A0A917ZG62"/>
<evidence type="ECO:0000313" key="6">
    <source>
        <dbReference type="Proteomes" id="UP000599578"/>
    </source>
</evidence>
<dbReference type="Gene3D" id="3.30.559.10">
    <property type="entry name" value="Chloramphenicol acetyltransferase-like domain"/>
    <property type="match status" value="1"/>
</dbReference>
<name>A0A917ZG62_9GAMM</name>
<evidence type="ECO:0000313" key="5">
    <source>
        <dbReference type="EMBL" id="GGO81384.1"/>
    </source>
</evidence>
<protein>
    <recommendedName>
        <fullName evidence="4">2-oxoacid dehydrogenase acyltransferase catalytic domain-containing protein</fullName>
    </recommendedName>
</protein>